<protein>
    <submittedName>
        <fullName evidence="1">Amino acid synthesis family protein</fullName>
    </submittedName>
</protein>
<dbReference type="InterPro" id="IPR035936">
    <property type="entry name" value="BB2672"/>
</dbReference>
<organism evidence="1 2">
    <name type="scientific">Roseovarius rhodophyticola</name>
    <dbReference type="NCBI Taxonomy" id="3080827"/>
    <lineage>
        <taxon>Bacteria</taxon>
        <taxon>Pseudomonadati</taxon>
        <taxon>Pseudomonadota</taxon>
        <taxon>Alphaproteobacteria</taxon>
        <taxon>Rhodobacterales</taxon>
        <taxon>Roseobacteraceae</taxon>
        <taxon>Roseovarius</taxon>
    </lineage>
</organism>
<evidence type="ECO:0000313" key="2">
    <source>
        <dbReference type="Proteomes" id="UP001281305"/>
    </source>
</evidence>
<dbReference type="InterPro" id="IPR009569">
    <property type="entry name" value="AA_synth_put"/>
</dbReference>
<name>A0ABZ2TB05_9RHOB</name>
<sequence length="200" mass="21858">MTPEIRKYVTFIEDTLIEGHKPANPPLRMAAIAAVLKNPWSGRFVEDLRPEIHAFAPILGQEMVTRLMPLVGGGDRVQAFGKSAIVGVNGEIEHGSALIHTLRFGNFLRDAVQSSEFIPFSNKRGGPGNSITMPLKHITQGGTRSHFLTVEFNIPDAPGPDEVLIAIGVATGGRPHHRIGDRYQDMEELGHDQTVRPDKG</sequence>
<dbReference type="EMBL" id="CP146606">
    <property type="protein sequence ID" value="WYK16811.1"/>
    <property type="molecule type" value="Genomic_DNA"/>
</dbReference>
<evidence type="ECO:0000313" key="1">
    <source>
        <dbReference type="EMBL" id="WYK16811.1"/>
    </source>
</evidence>
<dbReference type="Gene3D" id="3.30.1330.110">
    <property type="entry name" value="BB2672"/>
    <property type="match status" value="1"/>
</dbReference>
<proteinExistence type="predicted"/>
<dbReference type="SUPFAM" id="SSF160519">
    <property type="entry name" value="BB2672-like"/>
    <property type="match status" value="1"/>
</dbReference>
<dbReference type="Pfam" id="PF06684">
    <property type="entry name" value="AA_synth"/>
    <property type="match status" value="1"/>
</dbReference>
<dbReference type="Proteomes" id="UP001281305">
    <property type="component" value="Chromosome"/>
</dbReference>
<keyword evidence="2" id="KW-1185">Reference proteome</keyword>
<gene>
    <name evidence="1" type="ORF">RZS32_010235</name>
</gene>
<reference evidence="1 2" key="1">
    <citation type="submission" date="2024-02" db="EMBL/GenBank/DDBJ databases">
        <title>Roseovarius strain W115 nov., isolated from a marine algae.</title>
        <authorList>
            <person name="Lee M.W."/>
            <person name="Lee J.K."/>
            <person name="Kim J.M."/>
            <person name="Choi D.G."/>
            <person name="Baek J.H."/>
            <person name="Bayburt H."/>
            <person name="Jung J.J."/>
            <person name="Han D.M."/>
            <person name="Jeon C.O."/>
        </authorList>
    </citation>
    <scope>NUCLEOTIDE SEQUENCE [LARGE SCALE GENOMIC DNA]</scope>
    <source>
        <strain evidence="1 2">W115</strain>
    </source>
</reference>
<accession>A0ABZ2TB05</accession>
<dbReference type="RefSeq" id="WP_317056881.1">
    <property type="nucleotide sequence ID" value="NZ_CP146606.1"/>
</dbReference>